<protein>
    <submittedName>
        <fullName evidence="8">Taurine dioxygenase</fullName>
    </submittedName>
</protein>
<dbReference type="FunFam" id="3.60.130.10:FF:000002">
    <property type="entry name" value="Alpha-ketoglutarate-dependent taurine dioxygenase"/>
    <property type="match status" value="1"/>
</dbReference>
<organism evidence="8 9">
    <name type="scientific">Inquilinus limosus MP06</name>
    <dbReference type="NCBI Taxonomy" id="1398085"/>
    <lineage>
        <taxon>Bacteria</taxon>
        <taxon>Pseudomonadati</taxon>
        <taxon>Pseudomonadota</taxon>
        <taxon>Alphaproteobacteria</taxon>
        <taxon>Rhodospirillales</taxon>
        <taxon>Rhodospirillaceae</taxon>
        <taxon>Inquilinus</taxon>
    </lineage>
</organism>
<evidence type="ECO:0000256" key="4">
    <source>
        <dbReference type="ARBA" id="ARBA00022964"/>
    </source>
</evidence>
<evidence type="ECO:0000259" key="7">
    <source>
        <dbReference type="Pfam" id="PF02668"/>
    </source>
</evidence>
<dbReference type="InterPro" id="IPR003819">
    <property type="entry name" value="TauD/TfdA-like"/>
</dbReference>
<evidence type="ECO:0000313" key="9">
    <source>
        <dbReference type="Proteomes" id="UP000029995"/>
    </source>
</evidence>
<dbReference type="GO" id="GO:0046872">
    <property type="term" value="F:metal ion binding"/>
    <property type="evidence" value="ECO:0007669"/>
    <property type="project" value="UniProtKB-KW"/>
</dbReference>
<gene>
    <name evidence="8" type="ORF">P409_15635</name>
</gene>
<dbReference type="GO" id="GO:0005737">
    <property type="term" value="C:cytoplasm"/>
    <property type="evidence" value="ECO:0007669"/>
    <property type="project" value="TreeGrafter"/>
</dbReference>
<dbReference type="AlphaFoldDB" id="A0A0A0D6J8"/>
<evidence type="ECO:0000313" key="8">
    <source>
        <dbReference type="EMBL" id="KGM33468.1"/>
    </source>
</evidence>
<keyword evidence="3" id="KW-0479">Metal-binding</keyword>
<dbReference type="PANTHER" id="PTHR30468:SF5">
    <property type="entry name" value="ALPHA-KETOGLUTARATE-DEPENDENT SULFATE ESTER DIOXYGENASE"/>
    <property type="match status" value="1"/>
</dbReference>
<evidence type="ECO:0000256" key="6">
    <source>
        <dbReference type="ARBA" id="ARBA00023004"/>
    </source>
</evidence>
<dbReference type="InterPro" id="IPR042098">
    <property type="entry name" value="TauD-like_sf"/>
</dbReference>
<dbReference type="Proteomes" id="UP000029995">
    <property type="component" value="Unassembled WGS sequence"/>
</dbReference>
<dbReference type="OrthoDB" id="7346227at2"/>
<keyword evidence="4 8" id="KW-0223">Dioxygenase</keyword>
<proteinExistence type="inferred from homology"/>
<keyword evidence="6" id="KW-0408">Iron</keyword>
<dbReference type="GO" id="GO:0016706">
    <property type="term" value="F:2-oxoglutarate-dependent dioxygenase activity"/>
    <property type="evidence" value="ECO:0007669"/>
    <property type="project" value="TreeGrafter"/>
</dbReference>
<evidence type="ECO:0000256" key="2">
    <source>
        <dbReference type="ARBA" id="ARBA00005896"/>
    </source>
</evidence>
<sequence>MGDLHPDAGLDLRPVAGRIGAEIRGLRLSGGFDAATLDRLRAALHRHKVVFLRGQDLDDAGQEAFARALGDPVAHPTQPVATGADFLLELDSARGQRANSWHTDVTFVDAYPQASILRAVTVPEFGGDTIWANTATAYLDLPAPLRGLADQLWALHSNDYDYAAAHPEATAERLRYHREVFASTVYETEHPVVRVHPATGERTLVLGHFVRRFLGLSANESAQLFATLQAYVTRPENTVRWQWRAGDVAIWDNRATQHYAVNDYGDRRRVVRRATIAGDIPAAIDGRRSITRVKAVRQPEAAAA</sequence>
<dbReference type="SUPFAM" id="SSF51197">
    <property type="entry name" value="Clavaminate synthase-like"/>
    <property type="match status" value="1"/>
</dbReference>
<accession>A0A0A0D6J8</accession>
<dbReference type="InterPro" id="IPR051323">
    <property type="entry name" value="AtsK-like"/>
</dbReference>
<evidence type="ECO:0000256" key="5">
    <source>
        <dbReference type="ARBA" id="ARBA00023002"/>
    </source>
</evidence>
<evidence type="ECO:0000256" key="1">
    <source>
        <dbReference type="ARBA" id="ARBA00001954"/>
    </source>
</evidence>
<comment type="caution">
    <text evidence="8">The sequence shown here is derived from an EMBL/GenBank/DDBJ whole genome shotgun (WGS) entry which is preliminary data.</text>
</comment>
<dbReference type="PANTHER" id="PTHR30468">
    <property type="entry name" value="ALPHA-KETOGLUTARATE-DEPENDENT SULFONATE DIOXYGENASE"/>
    <property type="match status" value="1"/>
</dbReference>
<dbReference type="Pfam" id="PF02668">
    <property type="entry name" value="TauD"/>
    <property type="match status" value="1"/>
</dbReference>
<feature type="domain" description="TauD/TfdA-like" evidence="7">
    <location>
        <begin position="12"/>
        <end position="275"/>
    </location>
</feature>
<name>A0A0A0D6J8_9PROT</name>
<dbReference type="Gene3D" id="3.60.130.10">
    <property type="entry name" value="Clavaminate synthase-like"/>
    <property type="match status" value="1"/>
</dbReference>
<dbReference type="EMBL" id="JANX01000180">
    <property type="protein sequence ID" value="KGM33468.1"/>
    <property type="molecule type" value="Genomic_DNA"/>
</dbReference>
<evidence type="ECO:0000256" key="3">
    <source>
        <dbReference type="ARBA" id="ARBA00022723"/>
    </source>
</evidence>
<dbReference type="RefSeq" id="WP_034838781.1">
    <property type="nucleotide sequence ID" value="NZ_JANX01000180.1"/>
</dbReference>
<comment type="cofactor">
    <cofactor evidence="1">
        <name>Fe(2+)</name>
        <dbReference type="ChEBI" id="CHEBI:29033"/>
    </cofactor>
</comment>
<keyword evidence="5" id="KW-0560">Oxidoreductase</keyword>
<reference evidence="8 9" key="1">
    <citation type="submission" date="2014-01" db="EMBL/GenBank/DDBJ databases">
        <title>Genome sequence determination for a cystic fibrosis isolate, Inquilinus limosus.</title>
        <authorList>
            <person name="Pino M."/>
            <person name="Di Conza J."/>
            <person name="Gutkind G."/>
        </authorList>
    </citation>
    <scope>NUCLEOTIDE SEQUENCE [LARGE SCALE GENOMIC DNA]</scope>
    <source>
        <strain evidence="8 9">MP06</strain>
    </source>
</reference>
<comment type="similarity">
    <text evidence="2">Belongs to the TfdA dioxygenase family.</text>
</comment>